<organism evidence="10 11">
    <name type="scientific">Gemmatirosa kalamazoonensis</name>
    <dbReference type="NCBI Taxonomy" id="861299"/>
    <lineage>
        <taxon>Bacteria</taxon>
        <taxon>Pseudomonadati</taxon>
        <taxon>Gemmatimonadota</taxon>
        <taxon>Gemmatimonadia</taxon>
        <taxon>Gemmatimonadales</taxon>
        <taxon>Gemmatimonadaceae</taxon>
        <taxon>Gemmatirosa</taxon>
    </lineage>
</organism>
<dbReference type="Proteomes" id="UP000019151">
    <property type="component" value="Plasmid 1"/>
</dbReference>
<geneLocation type="plasmid" evidence="10 11">
    <name>1</name>
</geneLocation>
<dbReference type="Gene3D" id="1.25.40.10">
    <property type="entry name" value="Tetratricopeptide repeat domain"/>
    <property type="match status" value="1"/>
</dbReference>
<dbReference type="SUPFAM" id="SSF56112">
    <property type="entry name" value="Protein kinase-like (PK-like)"/>
    <property type="match status" value="1"/>
</dbReference>
<keyword evidence="6 7" id="KW-0067">ATP-binding</keyword>
<evidence type="ECO:0000256" key="6">
    <source>
        <dbReference type="ARBA" id="ARBA00022840"/>
    </source>
</evidence>
<dbReference type="GO" id="GO:0005524">
    <property type="term" value="F:ATP binding"/>
    <property type="evidence" value="ECO:0007669"/>
    <property type="project" value="UniProtKB-UniRule"/>
</dbReference>
<dbReference type="SUPFAM" id="SSF48452">
    <property type="entry name" value="TPR-like"/>
    <property type="match status" value="1"/>
</dbReference>
<dbReference type="CDD" id="cd14014">
    <property type="entry name" value="STKc_PknB_like"/>
    <property type="match status" value="1"/>
</dbReference>
<evidence type="ECO:0000256" key="2">
    <source>
        <dbReference type="ARBA" id="ARBA00022527"/>
    </source>
</evidence>
<gene>
    <name evidence="10" type="ORF">J421_4968</name>
</gene>
<dbReference type="InterPro" id="IPR017441">
    <property type="entry name" value="Protein_kinase_ATP_BS"/>
</dbReference>
<dbReference type="PROSITE" id="PS00107">
    <property type="entry name" value="PROTEIN_KINASE_ATP"/>
    <property type="match status" value="1"/>
</dbReference>
<reference evidence="10 11" key="1">
    <citation type="journal article" date="2014" name="Genome Announc.">
        <title>Genome Sequence and Methylome of Soil Bacterium Gemmatirosa kalamazoonensis KBS708T, a Member of the Rarely Cultivated Gemmatimonadetes Phylum.</title>
        <authorList>
            <person name="Debruyn J.M."/>
            <person name="Radosevich M."/>
            <person name="Wommack K.E."/>
            <person name="Polson S.W."/>
            <person name="Hauser L.J."/>
            <person name="Fawaz M.N."/>
            <person name="Korlach J."/>
            <person name="Tsai Y.C."/>
        </authorList>
    </citation>
    <scope>NUCLEOTIDE SEQUENCE [LARGE SCALE GENOMIC DNA]</scope>
    <source>
        <strain evidence="10 11">KBS708</strain>
        <plasmid evidence="11">Plasmid 1</plasmid>
    </source>
</reference>
<evidence type="ECO:0000259" key="9">
    <source>
        <dbReference type="PROSITE" id="PS50011"/>
    </source>
</evidence>
<accession>W0RSD3</accession>
<feature type="domain" description="Protein kinase" evidence="9">
    <location>
        <begin position="16"/>
        <end position="273"/>
    </location>
</feature>
<keyword evidence="11" id="KW-1185">Reference proteome</keyword>
<feature type="region of interest" description="Disordered" evidence="8">
    <location>
        <begin position="949"/>
        <end position="977"/>
    </location>
</feature>
<dbReference type="RefSeq" id="WP_158508894.1">
    <property type="nucleotide sequence ID" value="NZ_CP007129.1"/>
</dbReference>
<dbReference type="Gene3D" id="1.10.510.10">
    <property type="entry name" value="Transferase(Phosphotransferase) domain 1"/>
    <property type="match status" value="1"/>
</dbReference>
<dbReference type="GO" id="GO:0004674">
    <property type="term" value="F:protein serine/threonine kinase activity"/>
    <property type="evidence" value="ECO:0007669"/>
    <property type="project" value="UniProtKB-KW"/>
</dbReference>
<dbReference type="PROSITE" id="PS50011">
    <property type="entry name" value="PROTEIN_KINASE_DOM"/>
    <property type="match status" value="1"/>
</dbReference>
<evidence type="ECO:0000256" key="1">
    <source>
        <dbReference type="ARBA" id="ARBA00012513"/>
    </source>
</evidence>
<evidence type="ECO:0000256" key="3">
    <source>
        <dbReference type="ARBA" id="ARBA00022679"/>
    </source>
</evidence>
<proteinExistence type="predicted"/>
<dbReference type="EMBL" id="CP007129">
    <property type="protein sequence ID" value="AHG92503.1"/>
    <property type="molecule type" value="Genomic_DNA"/>
</dbReference>
<dbReference type="InterPro" id="IPR011009">
    <property type="entry name" value="Kinase-like_dom_sf"/>
</dbReference>
<protein>
    <recommendedName>
        <fullName evidence="1">non-specific serine/threonine protein kinase</fullName>
        <ecNumber evidence="1">2.7.11.1</ecNumber>
    </recommendedName>
</protein>
<evidence type="ECO:0000313" key="11">
    <source>
        <dbReference type="Proteomes" id="UP000019151"/>
    </source>
</evidence>
<dbReference type="FunFam" id="1.10.510.10:FF:000021">
    <property type="entry name" value="Serine/threonine protein kinase"/>
    <property type="match status" value="1"/>
</dbReference>
<dbReference type="HOGENOM" id="CLU_304170_0_0_0"/>
<dbReference type="InParanoid" id="W0RSD3"/>
<dbReference type="InterPro" id="IPR011990">
    <property type="entry name" value="TPR-like_helical_dom_sf"/>
</dbReference>
<evidence type="ECO:0000256" key="7">
    <source>
        <dbReference type="PROSITE-ProRule" id="PRU10141"/>
    </source>
</evidence>
<dbReference type="PANTHER" id="PTHR43289">
    <property type="entry name" value="MITOGEN-ACTIVATED PROTEIN KINASE KINASE KINASE 20-RELATED"/>
    <property type="match status" value="1"/>
</dbReference>
<keyword evidence="10" id="KW-0614">Plasmid</keyword>
<dbReference type="PANTHER" id="PTHR43289:SF6">
    <property type="entry name" value="SERINE_THREONINE-PROTEIN KINASE NEKL-3"/>
    <property type="match status" value="1"/>
</dbReference>
<dbReference type="PROSITE" id="PS00108">
    <property type="entry name" value="PROTEIN_KINASE_ST"/>
    <property type="match status" value="1"/>
</dbReference>
<sequence>MRDFAERVRQALQDRYDVEREIGRGGTATVFLATDRRHGRRVAVKVLHPHFAASTYAERFLREIHLAAGLQHPNVVALHDSGEIDGLLYYVMPYVAGETLRHRLQRDGQLPVDDAVRIARDVAAALGYAHARGIVHRDVKPENVLLAEGHALVADFGIARAIGSDGTGLTTSGVVVGTPAYVSPEQASGAAAVDARSDIYSLGCVLFEMLAGVPPFHGPNGQVLLALHQTGTPPELRAYRGTVPPSVESTVMRALAKAPADRFASTSEFVASLDGASVPMPPRARTWRRAWRRLPAALAVGALAYLAMQLRPTLPRPRADDTGLVVAPFNVVSSDSAVLVWREGIVDLLSTNLADAGPIRAVPPSVADAYWPAHADATSTAELARRTGARFGVYGTLAAIGVDSVRLAAVLVDVRDDGARTVGEFRWEMPRMRLTELSDSLSRGILVALDRVVPIGAVSGSWLGAHTTEPALNEFLRGEQAWRRSDWGAAIEHYQRALAVDSTFAPALRRVATAMGWQGTEADSLVQVYRLRAARFNHGLPARESLLVVVDSLSAAVAIARRDPDVPASALWRDERRLFATLRDATARYPNDPELWYQLGDKRYHYAVGPMAVPPESILASFDRAIALDSGFAPSYLHAVELGLLLGGDSAGMRYARKYLTLNQADISARAVSATAGLVAAGGLAGSGVRFDTATTDALIATRKMIDRWLDTGQTAVAIERMVAARLSRDSTPGPCAARRGEVAWRFAFRGRMREAWCVLGADGRRRFALAGELAFVGAAPDDSIAALFDRWEADGSQWLALTLPWRSAHGDTAALRRVLARAERRTHAAAAIDRERAAYDTAAARAYLALARRDSVDALRRFLALPDTLCFSCFRIDRIVRARLLAALGRLAESRAILAGWTDADPTALEGVALLERARVSERMGDAADARRAYERIRRQWGRAEEPWRSLMQPARAPSAPAFVTAPPPPASAGGR</sequence>
<dbReference type="KEGG" id="gba:J421_4968"/>
<keyword evidence="2" id="KW-0723">Serine/threonine-protein kinase</keyword>
<evidence type="ECO:0000256" key="5">
    <source>
        <dbReference type="ARBA" id="ARBA00022777"/>
    </source>
</evidence>
<evidence type="ECO:0000256" key="4">
    <source>
        <dbReference type="ARBA" id="ARBA00022741"/>
    </source>
</evidence>
<dbReference type="AlphaFoldDB" id="W0RSD3"/>
<evidence type="ECO:0000313" key="10">
    <source>
        <dbReference type="EMBL" id="AHG92503.1"/>
    </source>
</evidence>
<keyword evidence="3" id="KW-0808">Transferase</keyword>
<dbReference type="EC" id="2.7.11.1" evidence="1"/>
<dbReference type="SMART" id="SM00220">
    <property type="entry name" value="S_TKc"/>
    <property type="match status" value="1"/>
</dbReference>
<keyword evidence="5 10" id="KW-0418">Kinase</keyword>
<dbReference type="InterPro" id="IPR008271">
    <property type="entry name" value="Ser/Thr_kinase_AS"/>
</dbReference>
<feature type="compositionally biased region" description="Pro residues" evidence="8">
    <location>
        <begin position="967"/>
        <end position="977"/>
    </location>
</feature>
<dbReference type="Pfam" id="PF00069">
    <property type="entry name" value="Pkinase"/>
    <property type="match status" value="1"/>
</dbReference>
<keyword evidence="4 7" id="KW-0547">Nucleotide-binding</keyword>
<dbReference type="Gene3D" id="3.30.200.20">
    <property type="entry name" value="Phosphorylase Kinase, domain 1"/>
    <property type="match status" value="1"/>
</dbReference>
<dbReference type="OrthoDB" id="9801841at2"/>
<name>W0RSD3_9BACT</name>
<evidence type="ECO:0000256" key="8">
    <source>
        <dbReference type="SAM" id="MobiDB-lite"/>
    </source>
</evidence>
<feature type="binding site" evidence="7">
    <location>
        <position position="45"/>
    </location>
    <ligand>
        <name>ATP</name>
        <dbReference type="ChEBI" id="CHEBI:30616"/>
    </ligand>
</feature>
<dbReference type="InterPro" id="IPR000719">
    <property type="entry name" value="Prot_kinase_dom"/>
</dbReference>